<organism evidence="2">
    <name type="scientific">Dehalogenimonas sp. 4OHTPN</name>
    <dbReference type="NCBI Taxonomy" id="3166643"/>
    <lineage>
        <taxon>Bacteria</taxon>
        <taxon>Bacillati</taxon>
        <taxon>Chloroflexota</taxon>
        <taxon>Dehalococcoidia</taxon>
        <taxon>Dehalococcoidales</taxon>
        <taxon>Dehalococcoidaceae</taxon>
        <taxon>Dehalogenimonas</taxon>
    </lineage>
</organism>
<name>A0AAU8GC17_9CHLR</name>
<reference evidence="2" key="1">
    <citation type="submission" date="2024-06" db="EMBL/GenBank/DDBJ databases">
        <title>A Novel Isolate, Dehalogenimonas sp. Strain 4OHTPN, Dechlorinates Aromatic 4 Hydroxy chlorothalonil by a Novel Reductive Dehalogenase.</title>
        <authorList>
            <person name="Liu G."/>
        </authorList>
    </citation>
    <scope>NUCLEOTIDE SEQUENCE</scope>
    <source>
        <strain evidence="2">4OHTPN</strain>
    </source>
</reference>
<dbReference type="RefSeq" id="WP_353715218.1">
    <property type="nucleotide sequence ID" value="NZ_CP159307.1"/>
</dbReference>
<sequence length="92" mass="10204">MWLGLLLGIVFGVGAMWVIRRGITVKWFEWVLAALAFLSLYGGITHYVGSLHEFEPTAGLYGLYIFGGIALLLFGVTAQLVWRRNRKVSSAS</sequence>
<evidence type="ECO:0000313" key="2">
    <source>
        <dbReference type="EMBL" id="XCH34032.1"/>
    </source>
</evidence>
<evidence type="ECO:0000256" key="1">
    <source>
        <dbReference type="SAM" id="Phobius"/>
    </source>
</evidence>
<dbReference type="EMBL" id="CP159307">
    <property type="protein sequence ID" value="XCH34032.1"/>
    <property type="molecule type" value="Genomic_DNA"/>
</dbReference>
<proteinExistence type="predicted"/>
<feature type="transmembrane region" description="Helical" evidence="1">
    <location>
        <begin position="30"/>
        <end position="49"/>
    </location>
</feature>
<dbReference type="AlphaFoldDB" id="A0AAU8GC17"/>
<keyword evidence="1" id="KW-0812">Transmembrane</keyword>
<protein>
    <submittedName>
        <fullName evidence="2">Dehalogenase</fullName>
    </submittedName>
</protein>
<feature type="transmembrane region" description="Helical" evidence="1">
    <location>
        <begin position="6"/>
        <end position="23"/>
    </location>
</feature>
<accession>A0AAU8GC17</accession>
<keyword evidence="1" id="KW-0472">Membrane</keyword>
<gene>
    <name evidence="2" type="ORF">ABV300_03900</name>
</gene>
<keyword evidence="1" id="KW-1133">Transmembrane helix</keyword>
<feature type="transmembrane region" description="Helical" evidence="1">
    <location>
        <begin position="61"/>
        <end position="82"/>
    </location>
</feature>